<accession>A0A1H7Q389</accession>
<evidence type="ECO:0000259" key="2">
    <source>
        <dbReference type="Pfam" id="PF07995"/>
    </source>
</evidence>
<dbReference type="InterPro" id="IPR011041">
    <property type="entry name" value="Quinoprot_gluc/sorb_DH_b-prop"/>
</dbReference>
<name>A0A1H7Q389_HALLR</name>
<protein>
    <submittedName>
        <fullName evidence="3">Quinoprotein glucose dehydrogenase</fullName>
    </submittedName>
</protein>
<dbReference type="PANTHER" id="PTHR19328:SF75">
    <property type="entry name" value="ALDOSE SUGAR DEHYDROGENASE YLII"/>
    <property type="match status" value="1"/>
</dbReference>
<dbReference type="Proteomes" id="UP000183894">
    <property type="component" value="Unassembled WGS sequence"/>
</dbReference>
<dbReference type="PANTHER" id="PTHR19328">
    <property type="entry name" value="HEDGEHOG-INTERACTING PROTEIN"/>
    <property type="match status" value="1"/>
</dbReference>
<dbReference type="Gene3D" id="2.120.10.30">
    <property type="entry name" value="TolB, C-terminal domain"/>
    <property type="match status" value="1"/>
</dbReference>
<proteinExistence type="predicted"/>
<dbReference type="EMBL" id="FOAD01000004">
    <property type="protein sequence ID" value="SEL42154.1"/>
    <property type="molecule type" value="Genomic_DNA"/>
</dbReference>
<feature type="region of interest" description="Disordered" evidence="1">
    <location>
        <begin position="27"/>
        <end position="50"/>
    </location>
</feature>
<evidence type="ECO:0000313" key="3">
    <source>
        <dbReference type="EMBL" id="SEL42154.1"/>
    </source>
</evidence>
<feature type="compositionally biased region" description="Polar residues" evidence="1">
    <location>
        <begin position="28"/>
        <end position="43"/>
    </location>
</feature>
<dbReference type="InterPro" id="IPR012938">
    <property type="entry name" value="Glc/Sorbosone_DH"/>
</dbReference>
<dbReference type="OrthoDB" id="6744at2157"/>
<dbReference type="InterPro" id="IPR011042">
    <property type="entry name" value="6-blade_b-propeller_TolB-like"/>
</dbReference>
<dbReference type="AlphaFoldDB" id="A0A1H7Q389"/>
<feature type="domain" description="Glucose/Sorbosone dehydrogenase" evidence="2">
    <location>
        <begin position="65"/>
        <end position="406"/>
    </location>
</feature>
<evidence type="ECO:0000256" key="1">
    <source>
        <dbReference type="SAM" id="MobiDB-lite"/>
    </source>
</evidence>
<sequence length="412" mass="44323">MDRRTYLRLGGLAMGTALAGCVGGVGTGSDTETESTATGQSESENAERTDTVSTDLTVERVATGLTYPWALESLPDDSRLLVTEQGGQLLLVDRESGATTHVEGTPEVYARGQGGLLDVALHPQYPDEPWVYLTYSAARDDGTSSTHLGRGRLDVDAARITEFERLHAADPFVDSTGHFGSRITFDSDERLYVSVGDRQFKNFGPDHVAQDPTNELGAILRFEADGSVPADNPFVDDPDARDTIFSYGHRNPQGLATHPETGDVWETEFGEQDGDEINVLEAGANYGWPVADEGCTYGSGEPIGVSHAERDDVVEPVFSWPCGSGGFPPSGMAFYTSDAIPEWQGDLFVAGLASQYLAHFTVDGQTVTEAEPLLADRGWRIRDVLAAPDSGDLYVVVDAEKAPLVRISVGRE</sequence>
<evidence type="ECO:0000313" key="4">
    <source>
        <dbReference type="Proteomes" id="UP000183894"/>
    </source>
</evidence>
<reference evidence="3 4" key="1">
    <citation type="submission" date="2016-10" db="EMBL/GenBank/DDBJ databases">
        <authorList>
            <person name="de Groot N.N."/>
        </authorList>
    </citation>
    <scope>NUCLEOTIDE SEQUENCE [LARGE SCALE GENOMIC DNA]</scope>
    <source>
        <strain evidence="3 4">CDM_5</strain>
    </source>
</reference>
<dbReference type="PROSITE" id="PS51257">
    <property type="entry name" value="PROKAR_LIPOPROTEIN"/>
    <property type="match status" value="1"/>
</dbReference>
<gene>
    <name evidence="3" type="ORF">SAMN04488691_104282</name>
</gene>
<dbReference type="SUPFAM" id="SSF50952">
    <property type="entry name" value="Soluble quinoprotein glucose dehydrogenase"/>
    <property type="match status" value="1"/>
</dbReference>
<dbReference type="Pfam" id="PF07995">
    <property type="entry name" value="GSDH"/>
    <property type="match status" value="1"/>
</dbReference>
<dbReference type="RefSeq" id="WP_074793990.1">
    <property type="nucleotide sequence ID" value="NZ_FOAD01000004.1"/>
</dbReference>
<organism evidence="3 4">
    <name type="scientific">Haloferax larsenii</name>
    <dbReference type="NCBI Taxonomy" id="302484"/>
    <lineage>
        <taxon>Archaea</taxon>
        <taxon>Methanobacteriati</taxon>
        <taxon>Methanobacteriota</taxon>
        <taxon>Stenosarchaea group</taxon>
        <taxon>Halobacteria</taxon>
        <taxon>Halobacteriales</taxon>
        <taxon>Haloferacaceae</taxon>
        <taxon>Haloferax</taxon>
    </lineage>
</organism>